<dbReference type="EMBL" id="CADEHS020000001">
    <property type="protein sequence ID" value="CAG9937092.1"/>
    <property type="molecule type" value="Genomic_DNA"/>
</dbReference>
<evidence type="ECO:0000313" key="2">
    <source>
        <dbReference type="Proteomes" id="UP000836387"/>
    </source>
</evidence>
<comment type="caution">
    <text evidence="1">The sequence shown here is derived from an EMBL/GenBank/DDBJ whole genome shotgun (WGS) entry which is preliminary data.</text>
</comment>
<organism evidence="1 2">
    <name type="scientific">Clonostachys rosea f. rosea IK726</name>
    <dbReference type="NCBI Taxonomy" id="1349383"/>
    <lineage>
        <taxon>Eukaryota</taxon>
        <taxon>Fungi</taxon>
        <taxon>Dikarya</taxon>
        <taxon>Ascomycota</taxon>
        <taxon>Pezizomycotina</taxon>
        <taxon>Sordariomycetes</taxon>
        <taxon>Hypocreomycetidae</taxon>
        <taxon>Hypocreales</taxon>
        <taxon>Bionectriaceae</taxon>
        <taxon>Clonostachys</taxon>
    </lineage>
</organism>
<evidence type="ECO:0000313" key="1">
    <source>
        <dbReference type="EMBL" id="CAG9937092.1"/>
    </source>
</evidence>
<accession>A0ACA9T873</accession>
<keyword evidence="2" id="KW-1185">Reference proteome</keyword>
<gene>
    <name evidence="1" type="ORF">CRV2_00004275</name>
</gene>
<sequence length="94" mass="10325">MADKQYKYRQEISQSSTHWGTRTDAMEVGSTEPSLALVTEEECPGANGGEDRRWTESSCCECYVSTGISELERSIGICLMHASVLAVGRPRCSC</sequence>
<reference evidence="1" key="2">
    <citation type="submission" date="2021-10" db="EMBL/GenBank/DDBJ databases">
        <authorList>
            <person name="Piombo E."/>
        </authorList>
    </citation>
    <scope>NUCLEOTIDE SEQUENCE</scope>
</reference>
<protein>
    <submittedName>
        <fullName evidence="1">Uncharacterized protein</fullName>
    </submittedName>
</protein>
<proteinExistence type="predicted"/>
<dbReference type="Proteomes" id="UP000836387">
    <property type="component" value="Unassembled WGS sequence"/>
</dbReference>
<name>A0ACA9T873_BIOOC</name>
<reference evidence="1" key="1">
    <citation type="submission" date="2020-04" db="EMBL/GenBank/DDBJ databases">
        <authorList>
            <person name="Broberg M."/>
        </authorList>
    </citation>
    <scope>NUCLEOTIDE SEQUENCE</scope>
</reference>